<feature type="domain" description="OmpR/PhoB-type" evidence="7">
    <location>
        <begin position="27"/>
        <end position="123"/>
    </location>
</feature>
<dbReference type="GO" id="GO:0000160">
    <property type="term" value="P:phosphorelay signal transduction system"/>
    <property type="evidence" value="ECO:0007669"/>
    <property type="project" value="InterPro"/>
</dbReference>
<feature type="repeat" description="TPR" evidence="5">
    <location>
        <begin position="789"/>
        <end position="822"/>
    </location>
</feature>
<dbReference type="RefSeq" id="WP_093588457.1">
    <property type="nucleotide sequence ID" value="NZ_FOYL01000001.1"/>
</dbReference>
<dbReference type="GO" id="GO:0006355">
    <property type="term" value="P:regulation of DNA-templated transcription"/>
    <property type="evidence" value="ECO:0007669"/>
    <property type="project" value="InterPro"/>
</dbReference>
<evidence type="ECO:0000256" key="2">
    <source>
        <dbReference type="ARBA" id="ARBA00023015"/>
    </source>
</evidence>
<evidence type="ECO:0000259" key="7">
    <source>
        <dbReference type="PROSITE" id="PS51755"/>
    </source>
</evidence>
<dbReference type="InterPro" id="IPR051677">
    <property type="entry name" value="AfsR-DnrI-RedD_regulator"/>
</dbReference>
<dbReference type="Pfam" id="PF13191">
    <property type="entry name" value="AAA_16"/>
    <property type="match status" value="1"/>
</dbReference>
<sequence>MTVDHNVAPRSLAAHVRSRSDGRAPVLAIPAFADLKYRLLGPVTVVGADGPARLGGPKQRTVLAALLLNANQVVSEDQLIDLLWEDRPPASARGQLQVRVWELRKLLGREVIVRREPGYLIEVGPRELDVEVFDDITKDARRLIDCGEPRRGVDRLRAVLELWQGPPLGGTTDMLVRRSGQVLAEQRMAALETLFDAELAIGRHTHVLQELRRFVNEYPFGERLQEQLMLALQRSGRTPEALEVYNETRERLDAELGVEPGKRLRAMHVQVLQGEEDEPEQVVVPAAEVVSPSRPAELPRDVRGFAGRAEQLARLDRQLGARAGDSDVWIVHGIPGVGKTALALHWSHRVRDQFPDGQLYVNLRGFDADREPMEPTVALAQLLRALGVEPQRIPEEVDAQAGLYRSLLADRRVLLVLDNARDAEQVLPLLPPTGTVLVTSRNRLGRLVAELGAFSLGLGPLSGEDSRVLLDGLLGQDRMVAEAEAAGELARLCGHLPLALRIAAANIVTCPDSSVAAMAAGLAKGDRLGQLILDDADESAVTRAFTVSYEALAPELRRLFRLLGLASCPDFTACGAAALTGDAVGTVERQLRQLAAAHLVEQHVSGRYRLHDLLRAYALRQALADEPAQPRAQAWQRFIERYLSGADAAERMFGRRHDQRLPREPVAVPENPISFADSAEAAAWLDAEHENLSAVVTQAVTEGPYPIAWYLADAVRTSFYHRGRRIEWVELATTVLAAARRQHVPAVEAVTAQSIGLAFVHRERHEQAVEWMTEALRVFEKVNWPEGKASALNASAIALRVAGRFDKAAEQFEDALELQRERGHRLGQMIALNNLASVHRQRSALDAARACLDEALELAAAERYQLGTAAVLVGVGLVQRLQDDLAGSRRSLTRAFELHKALSHPYGQASALCGLSLVSIDLGDYELGRAQALQGLEIARHEQNRETEVGALNALACAEAVLGESESAVRHQQEAVAVARHWGSPWHVAEALCGMATVLGTCGDHDEALLVGAEALRLARKDRLRQIEVHCLLALARAQVGLGHREVARNLCAEGLTLAAGVPALERRAGEALAQF</sequence>
<dbReference type="Gene3D" id="1.25.40.10">
    <property type="entry name" value="Tetratricopeptide repeat domain"/>
    <property type="match status" value="2"/>
</dbReference>
<evidence type="ECO:0000256" key="5">
    <source>
        <dbReference type="PROSITE-ProRule" id="PRU00339"/>
    </source>
</evidence>
<evidence type="ECO:0000256" key="4">
    <source>
        <dbReference type="ARBA" id="ARBA00023163"/>
    </source>
</evidence>
<dbReference type="PRINTS" id="PR00364">
    <property type="entry name" value="DISEASERSIST"/>
</dbReference>
<dbReference type="InterPro" id="IPR027417">
    <property type="entry name" value="P-loop_NTPase"/>
</dbReference>
<dbReference type="STRING" id="84724.SAMN04488564_101979"/>
<dbReference type="InterPro" id="IPR005158">
    <property type="entry name" value="BTAD"/>
</dbReference>
<dbReference type="InterPro" id="IPR019734">
    <property type="entry name" value="TPR_rpt"/>
</dbReference>
<dbReference type="Pfam" id="PF13424">
    <property type="entry name" value="TPR_12"/>
    <property type="match status" value="2"/>
</dbReference>
<evidence type="ECO:0000256" key="1">
    <source>
        <dbReference type="ARBA" id="ARBA00005820"/>
    </source>
</evidence>
<feature type="DNA-binding region" description="OmpR/PhoB-type" evidence="6">
    <location>
        <begin position="27"/>
        <end position="123"/>
    </location>
</feature>
<gene>
    <name evidence="8" type="ORF">SAMN04488564_101979</name>
</gene>
<keyword evidence="4" id="KW-0804">Transcription</keyword>
<keyword evidence="9" id="KW-1185">Reference proteome</keyword>
<keyword evidence="2" id="KW-0805">Transcription regulation</keyword>
<dbReference type="PANTHER" id="PTHR35807">
    <property type="entry name" value="TRANSCRIPTIONAL REGULATOR REDD-RELATED"/>
    <property type="match status" value="1"/>
</dbReference>
<dbReference type="InterPro" id="IPR036388">
    <property type="entry name" value="WH-like_DNA-bd_sf"/>
</dbReference>
<dbReference type="Gene3D" id="1.10.10.10">
    <property type="entry name" value="Winged helix-like DNA-binding domain superfamily/Winged helix DNA-binding domain"/>
    <property type="match status" value="1"/>
</dbReference>
<proteinExistence type="inferred from homology"/>
<dbReference type="GO" id="GO:0003677">
    <property type="term" value="F:DNA binding"/>
    <property type="evidence" value="ECO:0007669"/>
    <property type="project" value="UniProtKB-UniRule"/>
</dbReference>
<dbReference type="SUPFAM" id="SSF48452">
    <property type="entry name" value="TPR-like"/>
    <property type="match status" value="3"/>
</dbReference>
<dbReference type="PANTHER" id="PTHR35807:SF1">
    <property type="entry name" value="TRANSCRIPTIONAL REGULATOR REDD"/>
    <property type="match status" value="1"/>
</dbReference>
<dbReference type="Pfam" id="PF00486">
    <property type="entry name" value="Trans_reg_C"/>
    <property type="match status" value="1"/>
</dbReference>
<dbReference type="AlphaFoldDB" id="A0A1I6D399"/>
<accession>A0A1I6D399</accession>
<dbReference type="InterPro" id="IPR011990">
    <property type="entry name" value="TPR-like_helical_dom_sf"/>
</dbReference>
<dbReference type="PROSITE" id="PS51755">
    <property type="entry name" value="OMPR_PHOB"/>
    <property type="match status" value="1"/>
</dbReference>
<dbReference type="PROSITE" id="PS50005">
    <property type="entry name" value="TPR"/>
    <property type="match status" value="1"/>
</dbReference>
<comment type="similarity">
    <text evidence="1">Belongs to the AfsR/DnrI/RedD regulatory family.</text>
</comment>
<evidence type="ECO:0000313" key="8">
    <source>
        <dbReference type="EMBL" id="SFQ99966.1"/>
    </source>
</evidence>
<keyword evidence="5" id="KW-0802">TPR repeat</keyword>
<evidence type="ECO:0000256" key="6">
    <source>
        <dbReference type="PROSITE-ProRule" id="PRU01091"/>
    </source>
</evidence>
<dbReference type="Pfam" id="PF03704">
    <property type="entry name" value="BTAD"/>
    <property type="match status" value="1"/>
</dbReference>
<dbReference type="SMART" id="SM01043">
    <property type="entry name" value="BTAD"/>
    <property type="match status" value="1"/>
</dbReference>
<dbReference type="CDD" id="cd15831">
    <property type="entry name" value="BTAD"/>
    <property type="match status" value="1"/>
</dbReference>
<dbReference type="SUPFAM" id="SSF52540">
    <property type="entry name" value="P-loop containing nucleoside triphosphate hydrolases"/>
    <property type="match status" value="1"/>
</dbReference>
<reference evidence="9" key="1">
    <citation type="submission" date="2016-10" db="EMBL/GenBank/DDBJ databases">
        <authorList>
            <person name="Varghese N."/>
            <person name="Submissions S."/>
        </authorList>
    </citation>
    <scope>NUCLEOTIDE SEQUENCE [LARGE SCALE GENOMIC DNA]</scope>
    <source>
        <strain evidence="9">DSM 44232</strain>
    </source>
</reference>
<dbReference type="Gene3D" id="3.40.50.300">
    <property type="entry name" value="P-loop containing nucleotide triphosphate hydrolases"/>
    <property type="match status" value="1"/>
</dbReference>
<dbReference type="InterPro" id="IPR041664">
    <property type="entry name" value="AAA_16"/>
</dbReference>
<dbReference type="InterPro" id="IPR016032">
    <property type="entry name" value="Sig_transdc_resp-reg_C-effctor"/>
</dbReference>
<evidence type="ECO:0000313" key="9">
    <source>
        <dbReference type="Proteomes" id="UP000198583"/>
    </source>
</evidence>
<dbReference type="EMBL" id="FOYL01000001">
    <property type="protein sequence ID" value="SFQ99966.1"/>
    <property type="molecule type" value="Genomic_DNA"/>
</dbReference>
<name>A0A1I6D399_9PSEU</name>
<dbReference type="Proteomes" id="UP000198583">
    <property type="component" value="Unassembled WGS sequence"/>
</dbReference>
<protein>
    <submittedName>
        <fullName evidence="8">DNA-binding transcriptional activator of the SARP family</fullName>
    </submittedName>
</protein>
<dbReference type="SUPFAM" id="SSF46894">
    <property type="entry name" value="C-terminal effector domain of the bipartite response regulators"/>
    <property type="match status" value="1"/>
</dbReference>
<keyword evidence="3 6" id="KW-0238">DNA-binding</keyword>
<dbReference type="OrthoDB" id="7628974at2"/>
<dbReference type="SMART" id="SM00862">
    <property type="entry name" value="Trans_reg_C"/>
    <property type="match status" value="1"/>
</dbReference>
<dbReference type="SMART" id="SM00028">
    <property type="entry name" value="TPR"/>
    <property type="match status" value="7"/>
</dbReference>
<evidence type="ECO:0000256" key="3">
    <source>
        <dbReference type="ARBA" id="ARBA00023125"/>
    </source>
</evidence>
<organism evidence="8 9">
    <name type="scientific">Lentzea waywayandensis</name>
    <dbReference type="NCBI Taxonomy" id="84724"/>
    <lineage>
        <taxon>Bacteria</taxon>
        <taxon>Bacillati</taxon>
        <taxon>Actinomycetota</taxon>
        <taxon>Actinomycetes</taxon>
        <taxon>Pseudonocardiales</taxon>
        <taxon>Pseudonocardiaceae</taxon>
        <taxon>Lentzea</taxon>
    </lineage>
</organism>
<dbReference type="InterPro" id="IPR001867">
    <property type="entry name" value="OmpR/PhoB-type_DNA-bd"/>
</dbReference>